<dbReference type="Proteomes" id="UP001209412">
    <property type="component" value="Unassembled WGS sequence"/>
</dbReference>
<dbReference type="EMBL" id="JAMXWF010000020">
    <property type="protein sequence ID" value="MDQ6410036.1"/>
    <property type="molecule type" value="Genomic_DNA"/>
</dbReference>
<dbReference type="Pfam" id="PF08240">
    <property type="entry name" value="ADH_N"/>
    <property type="match status" value="1"/>
</dbReference>
<dbReference type="CDD" id="cd08276">
    <property type="entry name" value="MDR7"/>
    <property type="match status" value="1"/>
</dbReference>
<dbReference type="InterPro" id="IPR020843">
    <property type="entry name" value="ER"/>
</dbReference>
<dbReference type="InterPro" id="IPR013149">
    <property type="entry name" value="ADH-like_C"/>
</dbReference>
<evidence type="ECO:0000313" key="5">
    <source>
        <dbReference type="Proteomes" id="UP001242288"/>
    </source>
</evidence>
<dbReference type="Pfam" id="PF00107">
    <property type="entry name" value="ADH_zinc_N"/>
    <property type="match status" value="1"/>
</dbReference>
<dbReference type="SMART" id="SM00829">
    <property type="entry name" value="PKS_ER"/>
    <property type="match status" value="1"/>
</dbReference>
<dbReference type="RefSeq" id="WP_266259376.1">
    <property type="nucleotide sequence ID" value="NZ_JAMXWF010000020.1"/>
</dbReference>
<dbReference type="InterPro" id="IPR052711">
    <property type="entry name" value="Zinc_ADH-like"/>
</dbReference>
<sequence length="339" mass="35282">MKAYQIQAGAGLGGLERVERPSRDPGAYEIRVRVDAAALNHRDLSFARGQFYNPPSYPIVPLVDGCGDVIAVGEAVTRFKVGDRVITSYYPRWIDGALSPAKTAVSFGAQFDGTLAEELVASEEAFVLAPRSLDPIMAATLPCAGVTAWNALFVAGAVKPGGSVLLLGTGGVSLWALQLARAAGVFTIVTSSQDEKLERARSLGANATINYRNSPEWQDEVLQLTEGAGVDVVVEVGGEGTLARSLKAAGSGGTIVVIGRVSGGGGVSIEPGALIGGAKRLAGITAGSRAMLEQLIRFVDVNQINPAVDKVFPFDAAPSAYEYLAGGRHFGKVVVDVRA</sequence>
<name>A0AAP5BFW8_9BURK</name>
<dbReference type="SUPFAM" id="SSF51735">
    <property type="entry name" value="NAD(P)-binding Rossmann-fold domains"/>
    <property type="match status" value="1"/>
</dbReference>
<organism evidence="3 5">
    <name type="scientific">Paraburkholderia madseniana</name>
    <dbReference type="NCBI Taxonomy" id="2599607"/>
    <lineage>
        <taxon>Bacteria</taxon>
        <taxon>Pseudomonadati</taxon>
        <taxon>Pseudomonadota</taxon>
        <taxon>Betaproteobacteria</taxon>
        <taxon>Burkholderiales</taxon>
        <taxon>Burkholderiaceae</taxon>
        <taxon>Paraburkholderia</taxon>
    </lineage>
</organism>
<dbReference type="PANTHER" id="PTHR45033">
    <property type="match status" value="1"/>
</dbReference>
<dbReference type="Proteomes" id="UP001242288">
    <property type="component" value="Unassembled WGS sequence"/>
</dbReference>
<dbReference type="SUPFAM" id="SSF50129">
    <property type="entry name" value="GroES-like"/>
    <property type="match status" value="1"/>
</dbReference>
<evidence type="ECO:0000313" key="2">
    <source>
        <dbReference type="EMBL" id="MCX4148218.1"/>
    </source>
</evidence>
<gene>
    <name evidence="3" type="ORF">NIE36_22885</name>
    <name evidence="2" type="ORF">OSB80_22965</name>
</gene>
<keyword evidence="4" id="KW-1185">Reference proteome</keyword>
<protein>
    <submittedName>
        <fullName evidence="3">NAD(P)-dependent alcohol dehydrogenase</fullName>
    </submittedName>
</protein>
<reference evidence="3" key="1">
    <citation type="submission" date="2022-06" db="EMBL/GenBank/DDBJ databases">
        <title>PHB producers.</title>
        <authorList>
            <person name="Besaury L."/>
        </authorList>
    </citation>
    <scope>NUCLEOTIDE SEQUENCE</scope>
    <source>
        <strain evidence="3 4">SEWS6</strain>
    </source>
</reference>
<evidence type="ECO:0000313" key="3">
    <source>
        <dbReference type="EMBL" id="MDQ6410036.1"/>
    </source>
</evidence>
<dbReference type="AlphaFoldDB" id="A0AAP5BFW8"/>
<dbReference type="Gene3D" id="3.90.180.10">
    <property type="entry name" value="Medium-chain alcohol dehydrogenases, catalytic domain"/>
    <property type="match status" value="1"/>
</dbReference>
<dbReference type="InterPro" id="IPR036291">
    <property type="entry name" value="NAD(P)-bd_dom_sf"/>
</dbReference>
<evidence type="ECO:0000313" key="4">
    <source>
        <dbReference type="Proteomes" id="UP001209412"/>
    </source>
</evidence>
<dbReference type="EMBL" id="JAPKHW010000020">
    <property type="protein sequence ID" value="MCX4148218.1"/>
    <property type="molecule type" value="Genomic_DNA"/>
</dbReference>
<feature type="domain" description="Enoyl reductase (ER)" evidence="1">
    <location>
        <begin position="10"/>
        <end position="335"/>
    </location>
</feature>
<dbReference type="InterPro" id="IPR011032">
    <property type="entry name" value="GroES-like_sf"/>
</dbReference>
<comment type="caution">
    <text evidence="3">The sequence shown here is derived from an EMBL/GenBank/DDBJ whole genome shotgun (WGS) entry which is preliminary data.</text>
</comment>
<dbReference type="InterPro" id="IPR013154">
    <property type="entry name" value="ADH-like_N"/>
</dbReference>
<dbReference type="GO" id="GO:0016491">
    <property type="term" value="F:oxidoreductase activity"/>
    <property type="evidence" value="ECO:0007669"/>
    <property type="project" value="InterPro"/>
</dbReference>
<evidence type="ECO:0000259" key="1">
    <source>
        <dbReference type="SMART" id="SM00829"/>
    </source>
</evidence>
<accession>A0AAP5BFW8</accession>
<dbReference type="Gene3D" id="3.40.50.720">
    <property type="entry name" value="NAD(P)-binding Rossmann-like Domain"/>
    <property type="match status" value="1"/>
</dbReference>
<proteinExistence type="predicted"/>
<dbReference type="PANTHER" id="PTHR45033:SF2">
    <property type="entry name" value="ZINC-TYPE ALCOHOL DEHYDROGENASE-LIKE PROTEIN C1773.06C"/>
    <property type="match status" value="1"/>
</dbReference>